<dbReference type="Pfam" id="PF01408">
    <property type="entry name" value="GFO_IDH_MocA"/>
    <property type="match status" value="1"/>
</dbReference>
<comment type="caution">
    <text evidence="3">The sequence shown here is derived from an EMBL/GenBank/DDBJ whole genome shotgun (WGS) entry which is preliminary data.</text>
</comment>
<dbReference type="Gene3D" id="3.40.50.720">
    <property type="entry name" value="NAD(P)-binding Rossmann-like Domain"/>
    <property type="match status" value="1"/>
</dbReference>
<dbReference type="SUPFAM" id="SSF55347">
    <property type="entry name" value="Glyceraldehyde-3-phosphate dehydrogenase-like, C-terminal domain"/>
    <property type="match status" value="1"/>
</dbReference>
<proteinExistence type="predicted"/>
<dbReference type="InterPro" id="IPR036291">
    <property type="entry name" value="NAD(P)-bd_dom_sf"/>
</dbReference>
<sequence length="330" mass="37863">MNIGLVGLGFMGKTHLRAYQQMENVQVRAICTTSKGRDLKIEDPFTGIFELEYEHLLRRKDIDIVDICLPTFLHEEAIIQAARAGKHIFCEKPLALSVQSAERIIDEVKRHDVKLFVGHVLRFWPEYEKVKAYSKSNLKNIEIVHAKRLGQLPSWSSWFQYPEKSGGALFDLHIHDIDFAVYLLGKVEKVYAVGWQNSFGAWDHVMTTLEFKNGGKVFVEASHRMPVGYPFIMSFRAQSGQRTIEFEMKAGENIENIPESHHHFTIFDGMEKSAISVPQIDAFQRELTYFVECLEKNKENTVIPLADVIYTLKILEAIQHSLETGEVIHV</sequence>
<dbReference type="InterPro" id="IPR051450">
    <property type="entry name" value="Gfo/Idh/MocA_Oxidoreductases"/>
</dbReference>
<keyword evidence="4" id="KW-1185">Reference proteome</keyword>
<dbReference type="Pfam" id="PF22725">
    <property type="entry name" value="GFO_IDH_MocA_C3"/>
    <property type="match status" value="1"/>
</dbReference>
<dbReference type="InterPro" id="IPR055170">
    <property type="entry name" value="GFO_IDH_MocA-like_dom"/>
</dbReference>
<dbReference type="PANTHER" id="PTHR43377">
    <property type="entry name" value="BILIVERDIN REDUCTASE A"/>
    <property type="match status" value="1"/>
</dbReference>
<dbReference type="PANTHER" id="PTHR43377:SF1">
    <property type="entry name" value="BILIVERDIN REDUCTASE A"/>
    <property type="match status" value="1"/>
</dbReference>
<reference evidence="3 4" key="1">
    <citation type="submission" date="2023-07" db="EMBL/GenBank/DDBJ databases">
        <title>Genomic Encyclopedia of Type Strains, Phase IV (KMG-IV): sequencing the most valuable type-strain genomes for metagenomic binning, comparative biology and taxonomic classification.</title>
        <authorList>
            <person name="Goeker M."/>
        </authorList>
    </citation>
    <scope>NUCLEOTIDE SEQUENCE [LARGE SCALE GENOMIC DNA]</scope>
    <source>
        <strain evidence="3 4">DSM 23948</strain>
    </source>
</reference>
<dbReference type="SUPFAM" id="SSF51735">
    <property type="entry name" value="NAD(P)-binding Rossmann-fold domains"/>
    <property type="match status" value="1"/>
</dbReference>
<evidence type="ECO:0000259" key="1">
    <source>
        <dbReference type="Pfam" id="PF01408"/>
    </source>
</evidence>
<name>A0ABT9V1F6_9BACL</name>
<evidence type="ECO:0000259" key="2">
    <source>
        <dbReference type="Pfam" id="PF22725"/>
    </source>
</evidence>
<feature type="domain" description="Gfo/Idh/MocA-like oxidoreductase N-terminal" evidence="1">
    <location>
        <begin position="1"/>
        <end position="119"/>
    </location>
</feature>
<organism evidence="3 4">
    <name type="scientific">Anoxybacillus andreesenii</name>
    <dbReference type="NCBI Taxonomy" id="1325932"/>
    <lineage>
        <taxon>Bacteria</taxon>
        <taxon>Bacillati</taxon>
        <taxon>Bacillota</taxon>
        <taxon>Bacilli</taxon>
        <taxon>Bacillales</taxon>
        <taxon>Anoxybacillaceae</taxon>
        <taxon>Anoxybacillus</taxon>
    </lineage>
</organism>
<evidence type="ECO:0000313" key="4">
    <source>
        <dbReference type="Proteomes" id="UP001231362"/>
    </source>
</evidence>
<feature type="domain" description="GFO/IDH/MocA-like oxidoreductase" evidence="2">
    <location>
        <begin position="142"/>
        <end position="230"/>
    </location>
</feature>
<dbReference type="InterPro" id="IPR000683">
    <property type="entry name" value="Gfo/Idh/MocA-like_OxRdtase_N"/>
</dbReference>
<accession>A0ABT9V1F6</accession>
<protein>
    <submittedName>
        <fullName evidence="3">Dehydrogenase</fullName>
    </submittedName>
</protein>
<dbReference type="Gene3D" id="3.30.360.10">
    <property type="entry name" value="Dihydrodipicolinate Reductase, domain 2"/>
    <property type="match status" value="1"/>
</dbReference>
<evidence type="ECO:0000313" key="3">
    <source>
        <dbReference type="EMBL" id="MDQ0154741.1"/>
    </source>
</evidence>
<dbReference type="RefSeq" id="WP_307149337.1">
    <property type="nucleotide sequence ID" value="NZ_JAUSTU010000004.1"/>
</dbReference>
<dbReference type="EMBL" id="JAUSTU010000004">
    <property type="protein sequence ID" value="MDQ0154741.1"/>
    <property type="molecule type" value="Genomic_DNA"/>
</dbReference>
<gene>
    <name evidence="3" type="ORF">J2S07_001045</name>
</gene>
<dbReference type="Proteomes" id="UP001231362">
    <property type="component" value="Unassembled WGS sequence"/>
</dbReference>